<accession>A0A512M384</accession>
<dbReference type="RefSeq" id="WP_146848671.1">
    <property type="nucleotide sequence ID" value="NZ_BKAG01000002.1"/>
</dbReference>
<protein>
    <submittedName>
        <fullName evidence="1">Uncharacterized protein</fullName>
    </submittedName>
</protein>
<evidence type="ECO:0000313" key="1">
    <source>
        <dbReference type="EMBL" id="GEP41209.1"/>
    </source>
</evidence>
<organism evidence="1 2">
    <name type="scientific">Brevifollis gellanilyticus</name>
    <dbReference type="NCBI Taxonomy" id="748831"/>
    <lineage>
        <taxon>Bacteria</taxon>
        <taxon>Pseudomonadati</taxon>
        <taxon>Verrucomicrobiota</taxon>
        <taxon>Verrucomicrobiia</taxon>
        <taxon>Verrucomicrobiales</taxon>
        <taxon>Verrucomicrobiaceae</taxon>
    </lineage>
</organism>
<gene>
    <name evidence="1" type="ORF">BGE01nite_05000</name>
</gene>
<proteinExistence type="predicted"/>
<evidence type="ECO:0000313" key="2">
    <source>
        <dbReference type="Proteomes" id="UP000321577"/>
    </source>
</evidence>
<dbReference type="AlphaFoldDB" id="A0A512M384"/>
<dbReference type="EMBL" id="BKAG01000002">
    <property type="protein sequence ID" value="GEP41209.1"/>
    <property type="molecule type" value="Genomic_DNA"/>
</dbReference>
<sequence>MPLAQLTDPQLQKIAPLPIPEAIEMLEKVTPETRRQGLALWLARLWHGGVHDIQGAHRCIRESDLDDSTKEILSQGLAG</sequence>
<keyword evidence="2" id="KW-1185">Reference proteome</keyword>
<comment type="caution">
    <text evidence="1">The sequence shown here is derived from an EMBL/GenBank/DDBJ whole genome shotgun (WGS) entry which is preliminary data.</text>
</comment>
<reference evidence="1 2" key="1">
    <citation type="submission" date="2019-07" db="EMBL/GenBank/DDBJ databases">
        <title>Whole genome shotgun sequence of Brevifollis gellanilyticus NBRC 108608.</title>
        <authorList>
            <person name="Hosoyama A."/>
            <person name="Uohara A."/>
            <person name="Ohji S."/>
            <person name="Ichikawa N."/>
        </authorList>
    </citation>
    <scope>NUCLEOTIDE SEQUENCE [LARGE SCALE GENOMIC DNA]</scope>
    <source>
        <strain evidence="1 2">NBRC 108608</strain>
    </source>
</reference>
<dbReference type="Proteomes" id="UP000321577">
    <property type="component" value="Unassembled WGS sequence"/>
</dbReference>
<name>A0A512M384_9BACT</name>